<dbReference type="AlphaFoldDB" id="A0A345BZG8"/>
<dbReference type="OrthoDB" id="1675670at2"/>
<dbReference type="Gene3D" id="1.20.1260.10">
    <property type="match status" value="2"/>
</dbReference>
<evidence type="ECO:0000313" key="2">
    <source>
        <dbReference type="Proteomes" id="UP000252100"/>
    </source>
</evidence>
<dbReference type="RefSeq" id="WP_114373055.1">
    <property type="nucleotide sequence ID" value="NZ_CP031092.1"/>
</dbReference>
<dbReference type="Pfam" id="PF11553">
    <property type="entry name" value="DUF3231"/>
    <property type="match status" value="2"/>
</dbReference>
<accession>A0A345BZG8</accession>
<dbReference type="KEGG" id="rue:DT065_10185"/>
<dbReference type="InterPro" id="IPR012347">
    <property type="entry name" value="Ferritin-like"/>
</dbReference>
<dbReference type="Proteomes" id="UP000252100">
    <property type="component" value="Chromosome"/>
</dbReference>
<proteinExistence type="predicted"/>
<protein>
    <submittedName>
        <fullName evidence="1">DUF3231 family protein</fullName>
    </submittedName>
</protein>
<reference evidence="1 2" key="1">
    <citation type="journal article" date="2018" name="J. Microbiol.">
        <title>Salicibibacter kimchii gen. nov., sp. nov., a moderately halophilic and alkalitolerant bacterium in the family Bacillaceae, isolated from kimchi.</title>
        <authorList>
            <person name="Jang J.Y."/>
            <person name="Oh Y.J."/>
            <person name="Lim S.K."/>
            <person name="Park H.K."/>
            <person name="Lee C."/>
            <person name="Kim J.Y."/>
            <person name="Lee M.A."/>
            <person name="Choi H.J."/>
        </authorList>
    </citation>
    <scope>NUCLEOTIDE SEQUENCE [LARGE SCALE GENOMIC DNA]</scope>
    <source>
        <strain evidence="1 2">NKC1-1</strain>
    </source>
</reference>
<dbReference type="InterPro" id="IPR021617">
    <property type="entry name" value="DUF3231"/>
</dbReference>
<gene>
    <name evidence="1" type="ORF">DT065_10185</name>
</gene>
<dbReference type="EMBL" id="CP031092">
    <property type="protein sequence ID" value="AXF56349.1"/>
    <property type="molecule type" value="Genomic_DNA"/>
</dbReference>
<keyword evidence="2" id="KW-1185">Reference proteome</keyword>
<name>A0A345BZG8_9BACI</name>
<evidence type="ECO:0000313" key="1">
    <source>
        <dbReference type="EMBL" id="AXF56349.1"/>
    </source>
</evidence>
<organism evidence="1 2">
    <name type="scientific">Salicibibacter kimchii</name>
    <dbReference type="NCBI Taxonomy" id="2099786"/>
    <lineage>
        <taxon>Bacteria</taxon>
        <taxon>Bacillati</taxon>
        <taxon>Bacillota</taxon>
        <taxon>Bacilli</taxon>
        <taxon>Bacillales</taxon>
        <taxon>Bacillaceae</taxon>
        <taxon>Salicibibacter</taxon>
    </lineage>
</organism>
<sequence length="331" mass="37898">MENREESRLTSAELANLWRLYITENLMYQFKTPLIDNCQDPDIRSAIEFSRAISEHYIVSIENIFRNENYPVPTAYSENDIHPQAPALFTDVFCLHFIHQGAQLGMSKIHEMMAVAVRQDVWEVLNQGANDFKDLYQQSLQLLLTKGLYSRPAFLPPEKESRFAENKHYVSGWLGNQRPLNALEIMSIHNTIIQNGISKAILRAFAQVINDKKLRDYLEKGAETASDIMRELEDWLIMENTNVTATLDSEILPTETPPYSDKLMMMLIANVGVGSLGVYGNALSTVFRRDLGLKFMHLMKDAVQYAQEGLHLVIDKGWMEVPPQFPDINTR</sequence>